<proteinExistence type="predicted"/>
<keyword evidence="2" id="KW-1185">Reference proteome</keyword>
<name>A0A511ZA37_9BACL</name>
<dbReference type="Proteomes" id="UP000321901">
    <property type="component" value="Unassembled WGS sequence"/>
</dbReference>
<accession>A0A511ZA37</accession>
<gene>
    <name evidence="1" type="ORF">SLU01_26280</name>
</gene>
<dbReference type="EMBL" id="BJYL01000035">
    <property type="protein sequence ID" value="GEN84316.1"/>
    <property type="molecule type" value="Genomic_DNA"/>
</dbReference>
<protein>
    <submittedName>
        <fullName evidence="1">Uncharacterized protein</fullName>
    </submittedName>
</protein>
<reference evidence="1 2" key="1">
    <citation type="submission" date="2019-07" db="EMBL/GenBank/DDBJ databases">
        <title>Whole genome shotgun sequence of Sporosarcina luteola NBRC 105378.</title>
        <authorList>
            <person name="Hosoyama A."/>
            <person name="Uohara A."/>
            <person name="Ohji S."/>
            <person name="Ichikawa N."/>
        </authorList>
    </citation>
    <scope>NUCLEOTIDE SEQUENCE [LARGE SCALE GENOMIC DNA]</scope>
    <source>
        <strain evidence="1 2">NBRC 105378</strain>
    </source>
</reference>
<sequence>MRGVFMMDAYTNVSFLKGKAIVCNGEFIDNEVNRYKTEALSNEDGLDGAI</sequence>
<comment type="caution">
    <text evidence="1">The sequence shown here is derived from an EMBL/GenBank/DDBJ whole genome shotgun (WGS) entry which is preliminary data.</text>
</comment>
<evidence type="ECO:0000313" key="2">
    <source>
        <dbReference type="Proteomes" id="UP000321901"/>
    </source>
</evidence>
<dbReference type="AlphaFoldDB" id="A0A511ZA37"/>
<evidence type="ECO:0000313" key="1">
    <source>
        <dbReference type="EMBL" id="GEN84316.1"/>
    </source>
</evidence>
<organism evidence="1 2">
    <name type="scientific">Sporosarcina luteola</name>
    <dbReference type="NCBI Taxonomy" id="582850"/>
    <lineage>
        <taxon>Bacteria</taxon>
        <taxon>Bacillati</taxon>
        <taxon>Bacillota</taxon>
        <taxon>Bacilli</taxon>
        <taxon>Bacillales</taxon>
        <taxon>Caryophanaceae</taxon>
        <taxon>Sporosarcina</taxon>
    </lineage>
</organism>